<comment type="caution">
    <text evidence="7">The sequence shown here is derived from an EMBL/GenBank/DDBJ whole genome shotgun (WGS) entry which is preliminary data.</text>
</comment>
<dbReference type="Proteomes" id="UP000583419">
    <property type="component" value="Unassembled WGS sequence"/>
</dbReference>
<dbReference type="GO" id="GO:0006313">
    <property type="term" value="P:DNA transposition"/>
    <property type="evidence" value="ECO:0007669"/>
    <property type="project" value="InterPro"/>
</dbReference>
<reference evidence="7 8" key="1">
    <citation type="submission" date="2020-04" db="EMBL/GenBank/DDBJ databases">
        <authorList>
            <person name="Hitch T.C.A."/>
            <person name="Wylensek D."/>
            <person name="Clavel T."/>
        </authorList>
    </citation>
    <scope>NUCLEOTIDE SEQUENCE [LARGE SCALE GENOMIC DNA]</scope>
    <source>
        <strain evidence="7 8">WCA-130-P53-4B</strain>
    </source>
</reference>
<organism evidence="7 8">
    <name type="scientific">Bifidobacterium boum</name>
    <dbReference type="NCBI Taxonomy" id="78343"/>
    <lineage>
        <taxon>Bacteria</taxon>
        <taxon>Bacillati</taxon>
        <taxon>Actinomycetota</taxon>
        <taxon>Actinomycetes</taxon>
        <taxon>Bifidobacteriales</taxon>
        <taxon>Bifidobacteriaceae</taxon>
        <taxon>Bifidobacterium</taxon>
    </lineage>
</organism>
<dbReference type="InterPro" id="IPR048004">
    <property type="entry name" value="IS1249_transpos"/>
</dbReference>
<evidence type="ECO:0000256" key="5">
    <source>
        <dbReference type="ARBA" id="ARBA00023172"/>
    </source>
</evidence>
<dbReference type="AlphaFoldDB" id="A0A848CZ27"/>
<dbReference type="GO" id="GO:0004803">
    <property type="term" value="F:transposase activity"/>
    <property type="evidence" value="ECO:0007669"/>
    <property type="project" value="InterPro"/>
</dbReference>
<dbReference type="GO" id="GO:0003677">
    <property type="term" value="F:DNA binding"/>
    <property type="evidence" value="ECO:0007669"/>
    <property type="project" value="UniProtKB-KW"/>
</dbReference>
<gene>
    <name evidence="7" type="ORF">HF843_07395</name>
</gene>
<dbReference type="EMBL" id="JABAGJ010000010">
    <property type="protein sequence ID" value="NMF02985.1"/>
    <property type="molecule type" value="Genomic_DNA"/>
</dbReference>
<evidence type="ECO:0000313" key="8">
    <source>
        <dbReference type="Proteomes" id="UP000583419"/>
    </source>
</evidence>
<sequence length="392" mass="44710">MRTKSRKARRCPVCGTPMKKNGRTAAGSQRWKCGVCRMGTTVRRDDLRRVAQLDEFLAWLLDGRFQSDMDTSGGRTFRNHTSWCWDIVPRMRATPSRHRTVMTDGTYMSHGWCLLIAIDGVTGETIAWSWCSHESTAAYLDLFSRIPAPDVLISDGLRGVEKACARAWPETRIQRCLVHVQRNTRADLTSRPRLQAGKELKRLSDALTKVRDDGQAAAWGGALNDWYRKWKGFLEERTHARDDPSNPKATRQEWWWTHGDVRRCYRRLERLFREGRLFTFCDPALLGKGPVERNTNRLEGGVNSLIKRTLARHHGLTEEHMRRAAEWVCYMKSESPDPHTLIPDAGGEHGTDAPAVQDEPKTGSNYDNGIQSYNRDDPAVETGFHIRKGHVG</sequence>
<proteinExistence type="inferred from homology"/>
<dbReference type="RefSeq" id="WP_168973950.1">
    <property type="nucleotide sequence ID" value="NZ_JABAGJ010000010.1"/>
</dbReference>
<comment type="similarity">
    <text evidence="2">Belongs to the transposase mutator family.</text>
</comment>
<feature type="region of interest" description="Disordered" evidence="6">
    <location>
        <begin position="343"/>
        <end position="377"/>
    </location>
</feature>
<accession>A0A848CZ27</accession>
<keyword evidence="3" id="KW-0815">Transposition</keyword>
<dbReference type="NCBIfam" id="NF033544">
    <property type="entry name" value="transpos_IS1249"/>
    <property type="match status" value="1"/>
</dbReference>
<name>A0A848CZ27_9BIFI</name>
<keyword evidence="5" id="KW-0233">DNA recombination</keyword>
<evidence type="ECO:0000256" key="2">
    <source>
        <dbReference type="ARBA" id="ARBA00010961"/>
    </source>
</evidence>
<feature type="compositionally biased region" description="Polar residues" evidence="6">
    <location>
        <begin position="362"/>
        <end position="373"/>
    </location>
</feature>
<keyword evidence="4" id="KW-0238">DNA-binding</keyword>
<dbReference type="Pfam" id="PF00872">
    <property type="entry name" value="Transposase_mut"/>
    <property type="match status" value="1"/>
</dbReference>
<comment type="function">
    <text evidence="1">Required for the transposition of the insertion element.</text>
</comment>
<protein>
    <submittedName>
        <fullName evidence="7">IS1249 family transposase</fullName>
    </submittedName>
</protein>
<evidence type="ECO:0000256" key="6">
    <source>
        <dbReference type="SAM" id="MobiDB-lite"/>
    </source>
</evidence>
<evidence type="ECO:0000256" key="4">
    <source>
        <dbReference type="ARBA" id="ARBA00023125"/>
    </source>
</evidence>
<evidence type="ECO:0000313" key="7">
    <source>
        <dbReference type="EMBL" id="NMF02985.1"/>
    </source>
</evidence>
<evidence type="ECO:0000256" key="1">
    <source>
        <dbReference type="ARBA" id="ARBA00002190"/>
    </source>
</evidence>
<dbReference type="InterPro" id="IPR001207">
    <property type="entry name" value="Transposase_mutator"/>
</dbReference>
<evidence type="ECO:0000256" key="3">
    <source>
        <dbReference type="ARBA" id="ARBA00022578"/>
    </source>
</evidence>
<dbReference type="PROSITE" id="PS01007">
    <property type="entry name" value="TRANSPOSASE_MUTATOR"/>
    <property type="match status" value="1"/>
</dbReference>